<keyword evidence="4" id="KW-1185">Reference proteome</keyword>
<evidence type="ECO:0000313" key="3">
    <source>
        <dbReference type="EMBL" id="SHK32139.1"/>
    </source>
</evidence>
<evidence type="ECO:0000256" key="1">
    <source>
        <dbReference type="SAM" id="Phobius"/>
    </source>
</evidence>
<gene>
    <name evidence="3" type="ORF">SAMN04488007_2741</name>
</gene>
<name>A0A1M6RI68_9FLAO</name>
<dbReference type="EMBL" id="FQZX01000002">
    <property type="protein sequence ID" value="SHK32139.1"/>
    <property type="molecule type" value="Genomic_DNA"/>
</dbReference>
<feature type="transmembrane region" description="Helical" evidence="1">
    <location>
        <begin position="5"/>
        <end position="21"/>
    </location>
</feature>
<sequence length="166" mass="19930">MKENLIFIISIIVFTSIHFYFKGVTNFEYSPLLIKIFIFVVLVWNIPAIILLIHFYIENKDTKFEIDTESDVIIIEVKGLTKQYKLSEIDKSTYNLGIYHKNSIDNKGRFKMHISDFGYWAIQFNNGDKFYFTNLLHDFLHDKPFIKKTKYNYWFFPIINKHIAHK</sequence>
<keyword evidence="1" id="KW-0472">Membrane</keyword>
<evidence type="ECO:0000313" key="4">
    <source>
        <dbReference type="Proteomes" id="UP000184314"/>
    </source>
</evidence>
<keyword evidence="1" id="KW-1133">Transmembrane helix</keyword>
<dbReference type="Pfam" id="PF26566">
    <property type="entry name" value="PH_40"/>
    <property type="match status" value="1"/>
</dbReference>
<accession>A0A1M6RI68</accession>
<dbReference type="Proteomes" id="UP000184314">
    <property type="component" value="Unassembled WGS sequence"/>
</dbReference>
<keyword evidence="1" id="KW-0812">Transmembrane</keyword>
<feature type="domain" description="PH" evidence="2">
    <location>
        <begin position="5"/>
        <end position="138"/>
    </location>
</feature>
<dbReference type="InterPro" id="IPR058916">
    <property type="entry name" value="PH_40"/>
</dbReference>
<reference evidence="4" key="1">
    <citation type="submission" date="2016-11" db="EMBL/GenBank/DDBJ databases">
        <authorList>
            <person name="Varghese N."/>
            <person name="Submissions S."/>
        </authorList>
    </citation>
    <scope>NUCLEOTIDE SEQUENCE [LARGE SCALE GENOMIC DNA]</scope>
    <source>
        <strain evidence="4">DSM 16478</strain>
    </source>
</reference>
<feature type="transmembrane region" description="Helical" evidence="1">
    <location>
        <begin position="33"/>
        <end position="57"/>
    </location>
</feature>
<organism evidence="3 4">
    <name type="scientific">Maribacter aquivivus</name>
    <dbReference type="NCBI Taxonomy" id="228958"/>
    <lineage>
        <taxon>Bacteria</taxon>
        <taxon>Pseudomonadati</taxon>
        <taxon>Bacteroidota</taxon>
        <taxon>Flavobacteriia</taxon>
        <taxon>Flavobacteriales</taxon>
        <taxon>Flavobacteriaceae</taxon>
        <taxon>Maribacter</taxon>
    </lineage>
</organism>
<proteinExistence type="predicted"/>
<protein>
    <recommendedName>
        <fullName evidence="2">PH domain-containing protein</fullName>
    </recommendedName>
</protein>
<dbReference type="AlphaFoldDB" id="A0A1M6RI68"/>
<evidence type="ECO:0000259" key="2">
    <source>
        <dbReference type="Pfam" id="PF26566"/>
    </source>
</evidence>